<evidence type="ECO:0008006" key="3">
    <source>
        <dbReference type="Google" id="ProtNLM"/>
    </source>
</evidence>
<protein>
    <recommendedName>
        <fullName evidence="3">F-box domain-containing protein</fullName>
    </recommendedName>
</protein>
<evidence type="ECO:0000313" key="1">
    <source>
        <dbReference type="EMBL" id="KZP05078.1"/>
    </source>
</evidence>
<reference evidence="1 2" key="1">
    <citation type="journal article" date="2016" name="Mol. Biol. Evol.">
        <title>Comparative Genomics of Early-Diverging Mushroom-Forming Fungi Provides Insights into the Origins of Lignocellulose Decay Capabilities.</title>
        <authorList>
            <person name="Nagy L.G."/>
            <person name="Riley R."/>
            <person name="Tritt A."/>
            <person name="Adam C."/>
            <person name="Daum C."/>
            <person name="Floudas D."/>
            <person name="Sun H."/>
            <person name="Yadav J.S."/>
            <person name="Pangilinan J."/>
            <person name="Larsson K.H."/>
            <person name="Matsuura K."/>
            <person name="Barry K."/>
            <person name="Labutti K."/>
            <person name="Kuo R."/>
            <person name="Ohm R.A."/>
            <person name="Bhattacharya S.S."/>
            <person name="Shirouzu T."/>
            <person name="Yoshinaga Y."/>
            <person name="Martin F.M."/>
            <person name="Grigoriev I.V."/>
            <person name="Hibbett D.S."/>
        </authorList>
    </citation>
    <scope>NUCLEOTIDE SEQUENCE [LARGE SCALE GENOMIC DNA]</scope>
    <source>
        <strain evidence="1 2">CBS 109695</strain>
    </source>
</reference>
<keyword evidence="2" id="KW-1185">Reference proteome</keyword>
<dbReference type="AlphaFoldDB" id="A0A167VJG0"/>
<gene>
    <name evidence="1" type="ORF">FIBSPDRAFT_940669</name>
</gene>
<sequence length="405" mass="45903">MRRLAPETVDNIIDCLHADKPALFACSLTVKQWLPSTRFHIFEGVHLRPTNIKKFAGIVEVPSSTLPLMMRHLLINGFSKSMLQYSGADKDALGLLRRVSPLLREVTYLHLCNSGKVAADSDILSKIGNSKIQHLSLSQDMFNSMDDAFRVIYSFPLLKSVSIKSIFVSQPSMKPLEHRHHPGPDYSPSNPAVFEIRCLKGTRNNCNMFIDWLSALRPIPDIRDFNFQAYDPRVAPVQQHILQSRGSLISSIDVNVGYAIDGMEDSPAFVDLSGCSSLRTLRLQNICLRDTPPIGTRWARKLISQMSSSKLEEITFSFHKCTRPDGLEMDDPYLHIRAFDWRGVHDALESLELGQLRRLTIEILPVGRPGDKTQLETFIKTSGLQDLAARGLVEFRYLHRYYMSY</sequence>
<dbReference type="STRING" id="436010.A0A167VJG0"/>
<organism evidence="1 2">
    <name type="scientific">Athelia psychrophila</name>
    <dbReference type="NCBI Taxonomy" id="1759441"/>
    <lineage>
        <taxon>Eukaryota</taxon>
        <taxon>Fungi</taxon>
        <taxon>Dikarya</taxon>
        <taxon>Basidiomycota</taxon>
        <taxon>Agaricomycotina</taxon>
        <taxon>Agaricomycetes</taxon>
        <taxon>Agaricomycetidae</taxon>
        <taxon>Atheliales</taxon>
        <taxon>Atheliaceae</taxon>
        <taxon>Athelia</taxon>
    </lineage>
</organism>
<dbReference type="Proteomes" id="UP000076532">
    <property type="component" value="Unassembled WGS sequence"/>
</dbReference>
<dbReference type="OrthoDB" id="2788229at2759"/>
<name>A0A167VJG0_9AGAM</name>
<accession>A0A167VJG0</accession>
<evidence type="ECO:0000313" key="2">
    <source>
        <dbReference type="Proteomes" id="UP000076532"/>
    </source>
</evidence>
<dbReference type="EMBL" id="KV417864">
    <property type="protein sequence ID" value="KZP05078.1"/>
    <property type="molecule type" value="Genomic_DNA"/>
</dbReference>
<proteinExistence type="predicted"/>